<accession>A0A2N9PC89</accession>
<evidence type="ECO:0000313" key="2">
    <source>
        <dbReference type="EMBL" id="SPE77933.1"/>
    </source>
</evidence>
<evidence type="ECO:0000256" key="1">
    <source>
        <dbReference type="SAM" id="MobiDB-lite"/>
    </source>
</evidence>
<name>A0A2N9PC89_9FLAO</name>
<protein>
    <submittedName>
        <fullName evidence="2">Uncharacterized protein</fullName>
    </submittedName>
</protein>
<reference evidence="2 3" key="1">
    <citation type="submission" date="2018-02" db="EMBL/GenBank/DDBJ databases">
        <authorList>
            <person name="Cohen D.B."/>
            <person name="Kent A.D."/>
        </authorList>
    </citation>
    <scope>NUCLEOTIDE SEQUENCE [LARGE SCALE GENOMIC DNA]</scope>
    <source>
        <strain evidence="2">CIP109753</strain>
    </source>
</reference>
<sequence length="51" mass="5748">MKKKNQNQRLSFDKITVLDLNLKKQIRGGNNDPHETTKNSKNCPPDGPVSV</sequence>
<dbReference type="AlphaFoldDB" id="A0A2N9PC89"/>
<gene>
    <name evidence="2" type="ORF">FLACOL_01947</name>
</gene>
<evidence type="ECO:0000313" key="3">
    <source>
        <dbReference type="Proteomes" id="UP000238180"/>
    </source>
</evidence>
<organism evidence="2 3">
    <name type="scientific">Flavobacterium columnare</name>
    <dbReference type="NCBI Taxonomy" id="996"/>
    <lineage>
        <taxon>Bacteria</taxon>
        <taxon>Pseudomonadati</taxon>
        <taxon>Bacteroidota</taxon>
        <taxon>Flavobacteriia</taxon>
        <taxon>Flavobacteriales</taxon>
        <taxon>Flavobacteriaceae</taxon>
        <taxon>Flavobacterium</taxon>
    </lineage>
</organism>
<dbReference type="Proteomes" id="UP000238180">
    <property type="component" value="Unassembled WGS sequence"/>
</dbReference>
<proteinExistence type="predicted"/>
<dbReference type="EMBL" id="OLKH01000106">
    <property type="protein sequence ID" value="SPE77933.1"/>
    <property type="molecule type" value="Genomic_DNA"/>
</dbReference>
<feature type="region of interest" description="Disordered" evidence="1">
    <location>
        <begin position="24"/>
        <end position="51"/>
    </location>
</feature>
<dbReference type="RefSeq" id="WP_181142881.1">
    <property type="nucleotide sequence ID" value="NZ_OLKH01000106.1"/>
</dbReference>